<dbReference type="RefSeq" id="WP_127352764.1">
    <property type="nucleotide sequence ID" value="NZ_CP034791.1"/>
</dbReference>
<dbReference type="Gene3D" id="1.10.3210.10">
    <property type="entry name" value="Hypothetical protein af1432"/>
    <property type="match status" value="1"/>
</dbReference>
<dbReference type="GO" id="GO:0006203">
    <property type="term" value="P:dGTP catabolic process"/>
    <property type="evidence" value="ECO:0007669"/>
    <property type="project" value="TreeGrafter"/>
</dbReference>
<evidence type="ECO:0000313" key="3">
    <source>
        <dbReference type="Proteomes" id="UP000282930"/>
    </source>
</evidence>
<dbReference type="InterPro" id="IPR003607">
    <property type="entry name" value="HD/PDEase_dom"/>
</dbReference>
<dbReference type="EMBL" id="CP034791">
    <property type="protein sequence ID" value="AZT91447.1"/>
    <property type="molecule type" value="Genomic_DNA"/>
</dbReference>
<sequence length="430" mass="50754">MSANEIYEFRDPVHGFIQVNDLELKIIDSFPFQRLRNIKQLAFSHYVYHGAEHSRFGHSLGVMHLVTKAFRTVVEKTNIFDIPQKEWYTQILRLIALIHDIGHAPFSHATEELFPDDLKHEDYSCMIATQTEIGDYIHEIGERFKKLYGKDYDITPELICSIYKGENIENPDFMFLRKFMDSELDCDKMDYFLRDSLYCGVSYGKFDLERLINTLTIWKNDEGILHLAIEKGGMHAFEEFVLARYFMFTQVYFHKTRRFLDNMLFSFLKSTLKEGKYPKDINEFLEYDDVTISELIREKSKENECAERLLKRKIMSCIYETPPHANKDQESIYNLIKNSLIRKIGKENLLFDSADKMIHQIPVKYELDSEKAIPIIDEKNKEVMSISIASEVIKKMTEPINIKRIYVTEDKKEEAEEIVNEIQNMMKRSN</sequence>
<dbReference type="Pfam" id="PF19276">
    <property type="entry name" value="HD_assoc_2"/>
    <property type="match status" value="1"/>
</dbReference>
<dbReference type="PANTHER" id="PTHR11373:SF4">
    <property type="entry name" value="DEOXYNUCLEOSIDE TRIPHOSPHATE TRIPHOSPHOHYDROLASE SAMHD1"/>
    <property type="match status" value="1"/>
</dbReference>
<dbReference type="AlphaFoldDB" id="A0A3T0D8H6"/>
<dbReference type="InterPro" id="IPR006674">
    <property type="entry name" value="HD_domain"/>
</dbReference>
<dbReference type="SUPFAM" id="SSF109604">
    <property type="entry name" value="HD-domain/PDEase-like"/>
    <property type="match status" value="1"/>
</dbReference>
<dbReference type="InterPro" id="IPR045509">
    <property type="entry name" value="HD_assoc_2"/>
</dbReference>
<feature type="domain" description="HD/PDEase" evidence="1">
    <location>
        <begin position="51"/>
        <end position="201"/>
    </location>
</feature>
<accession>A0A3T0D8H6</accession>
<proteinExistence type="predicted"/>
<dbReference type="KEGG" id="ccha:ELD05_13020"/>
<dbReference type="PANTHER" id="PTHR11373">
    <property type="entry name" value="DEOXYNUCLEOSIDE TRIPHOSPHATE TRIPHOSPHOHYDROLASE"/>
    <property type="match status" value="1"/>
</dbReference>
<dbReference type="InterPro" id="IPR050135">
    <property type="entry name" value="dGTPase-like"/>
</dbReference>
<organism evidence="2 3">
    <name type="scientific">Caldicellulosiruptor changbaiensis</name>
    <dbReference type="NCBI Taxonomy" id="1222016"/>
    <lineage>
        <taxon>Bacteria</taxon>
        <taxon>Bacillati</taxon>
        <taxon>Bacillota</taxon>
        <taxon>Bacillota incertae sedis</taxon>
        <taxon>Caldicellulosiruptorales</taxon>
        <taxon>Caldicellulosiruptoraceae</taxon>
        <taxon>Caldicellulosiruptor</taxon>
    </lineage>
</organism>
<keyword evidence="3" id="KW-1185">Reference proteome</keyword>
<dbReference type="Pfam" id="PF01966">
    <property type="entry name" value="HD"/>
    <property type="match status" value="1"/>
</dbReference>
<protein>
    <submittedName>
        <fullName evidence="2">HD domain-containing protein</fullName>
    </submittedName>
</protein>
<dbReference type="SMART" id="SM00471">
    <property type="entry name" value="HDc"/>
    <property type="match status" value="1"/>
</dbReference>
<dbReference type="CDD" id="cd00077">
    <property type="entry name" value="HDc"/>
    <property type="match status" value="1"/>
</dbReference>
<name>A0A3T0D8H6_9FIRM</name>
<reference evidence="2 3" key="1">
    <citation type="submission" date="2018-12" db="EMBL/GenBank/DDBJ databases">
        <title>Genome sequence from the cellulolytic species, Caldicellulosiruptor changbaiensis.</title>
        <authorList>
            <person name="Blumer-Schuette S.E."/>
            <person name="Mendoza C."/>
        </authorList>
    </citation>
    <scope>NUCLEOTIDE SEQUENCE [LARGE SCALE GENOMIC DNA]</scope>
    <source>
        <strain evidence="2 3">CBS-Z</strain>
    </source>
</reference>
<dbReference type="Proteomes" id="UP000282930">
    <property type="component" value="Chromosome"/>
</dbReference>
<gene>
    <name evidence="2" type="ORF">ELD05_13020</name>
</gene>
<dbReference type="GO" id="GO:0008832">
    <property type="term" value="F:dGTPase activity"/>
    <property type="evidence" value="ECO:0007669"/>
    <property type="project" value="TreeGrafter"/>
</dbReference>
<evidence type="ECO:0000313" key="2">
    <source>
        <dbReference type="EMBL" id="AZT91447.1"/>
    </source>
</evidence>
<evidence type="ECO:0000259" key="1">
    <source>
        <dbReference type="SMART" id="SM00471"/>
    </source>
</evidence>